<name>A0A073K783_9BACI</name>
<dbReference type="Proteomes" id="UP000027778">
    <property type="component" value="Unassembled WGS sequence"/>
</dbReference>
<feature type="signal peptide" evidence="1">
    <location>
        <begin position="1"/>
        <end position="28"/>
    </location>
</feature>
<evidence type="ECO:0000313" key="2">
    <source>
        <dbReference type="EMBL" id="KEK22332.1"/>
    </source>
</evidence>
<evidence type="ECO:0000256" key="1">
    <source>
        <dbReference type="SAM" id="SignalP"/>
    </source>
</evidence>
<keyword evidence="1" id="KW-0732">Signal</keyword>
<proteinExistence type="predicted"/>
<accession>A0A073K783</accession>
<dbReference type="Gene3D" id="2.60.120.380">
    <property type="match status" value="1"/>
</dbReference>
<keyword evidence="3" id="KW-1185">Reference proteome</keyword>
<comment type="caution">
    <text evidence="2">The sequence shown here is derived from an EMBL/GenBank/DDBJ whole genome shotgun (WGS) entry which is preliminary data.</text>
</comment>
<feature type="chain" id="PRO_5001690905" description="Cell surface protein" evidence="1">
    <location>
        <begin position="29"/>
        <end position="295"/>
    </location>
</feature>
<dbReference type="EMBL" id="JOTM01000033">
    <property type="protein sequence ID" value="KEK22332.1"/>
    <property type="molecule type" value="Genomic_DNA"/>
</dbReference>
<sequence length="295" mass="32389">MIRTFFKQILALLIMVGSIAILAIPALASESDQQVPAGSITGNNSFDTAMSIGYWKYKNIDTIILPEGQDAAYFTFTANAGERIYVRSSYRNEYEGMKIELFNQNRQKISSGENIINRSSLTPFIYANADATSANQTFYIKVSRGANSGTMYFSLSIEDRIKTGSGTYRFSGSATNNGNIKLDLNGVESSVIMMDLTKDTTIPKGAIVKSVSTSSIQSPNQGNVHHMIMSNQNNIWSTSIVSSATSGSYRISLQDNLLVASKWNFKYNAKATAKSTMSNVNASINYEYDLTAQFN</sequence>
<dbReference type="STRING" id="574375.AZF08_14260"/>
<gene>
    <name evidence="2" type="ORF">BAGA_19715</name>
</gene>
<reference evidence="2 3" key="1">
    <citation type="submission" date="2014-06" db="EMBL/GenBank/DDBJ databases">
        <title>Draft genome sequence of Bacillus gaemokensis JCM 15801 (MCCC 1A00707).</title>
        <authorList>
            <person name="Lai Q."/>
            <person name="Liu Y."/>
            <person name="Shao Z."/>
        </authorList>
    </citation>
    <scope>NUCLEOTIDE SEQUENCE [LARGE SCALE GENOMIC DNA]</scope>
    <source>
        <strain evidence="2 3">JCM 15801</strain>
    </source>
</reference>
<organism evidence="2 3">
    <name type="scientific">Bacillus gaemokensis</name>
    <dbReference type="NCBI Taxonomy" id="574375"/>
    <lineage>
        <taxon>Bacteria</taxon>
        <taxon>Bacillati</taxon>
        <taxon>Bacillota</taxon>
        <taxon>Bacilli</taxon>
        <taxon>Bacillales</taxon>
        <taxon>Bacillaceae</taxon>
        <taxon>Bacillus</taxon>
        <taxon>Bacillus cereus group</taxon>
    </lineage>
</organism>
<protein>
    <recommendedName>
        <fullName evidence="4">Cell surface protein</fullName>
    </recommendedName>
</protein>
<dbReference type="OrthoDB" id="2048831at2"/>
<evidence type="ECO:0008006" key="4">
    <source>
        <dbReference type="Google" id="ProtNLM"/>
    </source>
</evidence>
<evidence type="ECO:0000313" key="3">
    <source>
        <dbReference type="Proteomes" id="UP000027778"/>
    </source>
</evidence>
<dbReference type="eggNOG" id="ENOG5033KR7">
    <property type="taxonomic scope" value="Bacteria"/>
</dbReference>
<dbReference type="AlphaFoldDB" id="A0A073K783"/>